<dbReference type="InterPro" id="IPR036236">
    <property type="entry name" value="Znf_C2H2_sf"/>
</dbReference>
<dbReference type="InterPro" id="IPR022776">
    <property type="entry name" value="TRM13/UPF0224_CHHC_Znf_dom"/>
</dbReference>
<evidence type="ECO:0000256" key="1">
    <source>
        <dbReference type="ARBA" id="ARBA00022723"/>
    </source>
</evidence>
<dbReference type="PROSITE" id="PS51800">
    <property type="entry name" value="ZF_CHHC_U11_48K"/>
    <property type="match status" value="2"/>
</dbReference>
<dbReference type="Pfam" id="PF05253">
    <property type="entry name" value="zf-U11-48K"/>
    <property type="match status" value="2"/>
</dbReference>
<accession>A0ABD1F1R9</accession>
<evidence type="ECO:0000313" key="5">
    <source>
        <dbReference type="EMBL" id="KAL1505889.1"/>
    </source>
</evidence>
<dbReference type="SUPFAM" id="SSF57667">
    <property type="entry name" value="beta-beta-alpha zinc fingers"/>
    <property type="match status" value="1"/>
</dbReference>
<keyword evidence="1" id="KW-0479">Metal-binding</keyword>
<dbReference type="PANTHER" id="PTHR21402:SF5">
    <property type="entry name" value="GAMETOCYTE SPECIFIC FACTOR 1"/>
    <property type="match status" value="1"/>
</dbReference>
<feature type="domain" description="CHHC U11-48K-type" evidence="4">
    <location>
        <begin position="43"/>
        <end position="70"/>
    </location>
</feature>
<comment type="caution">
    <text evidence="5">The sequence shown here is derived from an EMBL/GenBank/DDBJ whole genome shotgun (WGS) entry which is preliminary data.</text>
</comment>
<evidence type="ECO:0000313" key="6">
    <source>
        <dbReference type="Proteomes" id="UP001566132"/>
    </source>
</evidence>
<dbReference type="GO" id="GO:0008270">
    <property type="term" value="F:zinc ion binding"/>
    <property type="evidence" value="ECO:0007669"/>
    <property type="project" value="UniProtKB-KW"/>
</dbReference>
<feature type="domain" description="CHHC U11-48K-type" evidence="4">
    <location>
        <begin position="10"/>
        <end position="37"/>
    </location>
</feature>
<keyword evidence="3" id="KW-0862">Zinc</keyword>
<dbReference type="InterPro" id="IPR051591">
    <property type="entry name" value="UPF0224_FAM112_RNA_Proc"/>
</dbReference>
<protein>
    <recommendedName>
        <fullName evidence="4">CHHC U11-48K-type domain-containing protein</fullName>
    </recommendedName>
</protein>
<name>A0ABD1F1R9_HYPHA</name>
<dbReference type="EMBL" id="JBDJPC010000004">
    <property type="protein sequence ID" value="KAL1505889.1"/>
    <property type="molecule type" value="Genomic_DNA"/>
</dbReference>
<evidence type="ECO:0000256" key="2">
    <source>
        <dbReference type="ARBA" id="ARBA00022771"/>
    </source>
</evidence>
<evidence type="ECO:0000256" key="3">
    <source>
        <dbReference type="ARBA" id="ARBA00022833"/>
    </source>
</evidence>
<proteinExistence type="predicted"/>
<gene>
    <name evidence="5" type="ORF">ABEB36_005343</name>
</gene>
<reference evidence="5 6" key="1">
    <citation type="submission" date="2024-05" db="EMBL/GenBank/DDBJ databases">
        <title>Genetic variation in Jamaican populations of the coffee berry borer (Hypothenemus hampei).</title>
        <authorList>
            <person name="Errbii M."/>
            <person name="Myrie A."/>
        </authorList>
    </citation>
    <scope>NUCLEOTIDE SEQUENCE [LARGE SCALE GENOMIC DNA]</scope>
    <source>
        <strain evidence="5">JA-Hopewell-2020-01-JO</strain>
        <tissue evidence="5">Whole body</tissue>
    </source>
</reference>
<evidence type="ECO:0000259" key="4">
    <source>
        <dbReference type="PROSITE" id="PS51800"/>
    </source>
</evidence>
<dbReference type="PANTHER" id="PTHR21402">
    <property type="entry name" value="GAMETOCYTE SPECIFIC FACTOR 1-RELATED"/>
    <property type="match status" value="1"/>
</dbReference>
<organism evidence="5 6">
    <name type="scientific">Hypothenemus hampei</name>
    <name type="common">Coffee berry borer</name>
    <dbReference type="NCBI Taxonomy" id="57062"/>
    <lineage>
        <taxon>Eukaryota</taxon>
        <taxon>Metazoa</taxon>
        <taxon>Ecdysozoa</taxon>
        <taxon>Arthropoda</taxon>
        <taxon>Hexapoda</taxon>
        <taxon>Insecta</taxon>
        <taxon>Pterygota</taxon>
        <taxon>Neoptera</taxon>
        <taxon>Endopterygota</taxon>
        <taxon>Coleoptera</taxon>
        <taxon>Polyphaga</taxon>
        <taxon>Cucujiformia</taxon>
        <taxon>Curculionidae</taxon>
        <taxon>Scolytinae</taxon>
        <taxon>Hypothenemus</taxon>
    </lineage>
</organism>
<keyword evidence="2" id="KW-0863">Zinc-finger</keyword>
<dbReference type="AlphaFoldDB" id="A0ABD1F1R9"/>
<keyword evidence="6" id="KW-1185">Reference proteome</keyword>
<sequence length="204" mass="24013">MEILRDNEAQLMCPYNPSHYIRKSRMEYHLVKCRKSFPQNGRFVMCDFNSTHRIPMPEIQYHHETCPDRKKIEVEIYQEEAKDPPIQIPLPNLPVPVDSSWDDEDVPTYDPQKYCEKNKILRRLDTASAAKRRDFRLAERERFNQFDDIVEKKSDTARNTRTETEVLLPPTPAFAQPSLDTPPENINKLKERISKVSTVVIPKM</sequence>
<dbReference type="Proteomes" id="UP001566132">
    <property type="component" value="Unassembled WGS sequence"/>
</dbReference>